<name>A0A3Q2XCJ0_HIPCM</name>
<reference evidence="1" key="1">
    <citation type="submission" date="2025-08" db="UniProtKB">
        <authorList>
            <consortium name="Ensembl"/>
        </authorList>
    </citation>
    <scope>IDENTIFICATION</scope>
</reference>
<dbReference type="Ensembl" id="ENSHCOT00000011533.1">
    <property type="protein sequence ID" value="ENSHCOP00000001773.1"/>
    <property type="gene ID" value="ENSHCOG00000002804.1"/>
</dbReference>
<evidence type="ECO:0000313" key="2">
    <source>
        <dbReference type="Proteomes" id="UP000264820"/>
    </source>
</evidence>
<reference evidence="1" key="2">
    <citation type="submission" date="2025-09" db="UniProtKB">
        <authorList>
            <consortium name="Ensembl"/>
        </authorList>
    </citation>
    <scope>IDENTIFICATION</scope>
</reference>
<organism evidence="1 2">
    <name type="scientific">Hippocampus comes</name>
    <name type="common">Tiger tail seahorse</name>
    <dbReference type="NCBI Taxonomy" id="109280"/>
    <lineage>
        <taxon>Eukaryota</taxon>
        <taxon>Metazoa</taxon>
        <taxon>Chordata</taxon>
        <taxon>Craniata</taxon>
        <taxon>Vertebrata</taxon>
        <taxon>Euteleostomi</taxon>
        <taxon>Actinopterygii</taxon>
        <taxon>Neopterygii</taxon>
        <taxon>Teleostei</taxon>
        <taxon>Neoteleostei</taxon>
        <taxon>Acanthomorphata</taxon>
        <taxon>Syngnathiaria</taxon>
        <taxon>Syngnathiformes</taxon>
        <taxon>Syngnathoidei</taxon>
        <taxon>Syngnathidae</taxon>
        <taxon>Hippocampus</taxon>
    </lineage>
</organism>
<evidence type="ECO:0000313" key="1">
    <source>
        <dbReference type="Ensembl" id="ENSHCOP00000001773.1"/>
    </source>
</evidence>
<dbReference type="Proteomes" id="UP000264820">
    <property type="component" value="Unplaced"/>
</dbReference>
<protein>
    <submittedName>
        <fullName evidence="1">Uncharacterized protein</fullName>
    </submittedName>
</protein>
<sequence>MLQLSFLSFEQLGVHSDFPGVLVEQIPHPHLLAYSGFLCEETHEYDQQLPKGECTAYGLRLFPLSTC</sequence>
<accession>A0A3Q2XCJ0</accession>
<dbReference type="AlphaFoldDB" id="A0A3Q2XCJ0"/>
<proteinExistence type="predicted"/>
<keyword evidence="2" id="KW-1185">Reference proteome</keyword>